<keyword evidence="8" id="KW-1185">Reference proteome</keyword>
<feature type="transmembrane region" description="Helical" evidence="6">
    <location>
        <begin position="40"/>
        <end position="65"/>
    </location>
</feature>
<evidence type="ECO:0000256" key="3">
    <source>
        <dbReference type="ARBA" id="ARBA00022692"/>
    </source>
</evidence>
<evidence type="ECO:0000313" key="7">
    <source>
        <dbReference type="EMBL" id="KAK7819316.1"/>
    </source>
</evidence>
<evidence type="ECO:0000256" key="5">
    <source>
        <dbReference type="ARBA" id="ARBA00023136"/>
    </source>
</evidence>
<evidence type="ECO:0000256" key="4">
    <source>
        <dbReference type="ARBA" id="ARBA00022989"/>
    </source>
</evidence>
<feature type="transmembrane region" description="Helical" evidence="6">
    <location>
        <begin position="692"/>
        <end position="711"/>
    </location>
</feature>
<keyword evidence="4 6" id="KW-1133">Transmembrane helix</keyword>
<dbReference type="GO" id="GO:0016020">
    <property type="term" value="C:membrane"/>
    <property type="evidence" value="ECO:0007669"/>
    <property type="project" value="UniProtKB-SubCell"/>
</dbReference>
<reference evidence="7 8" key="1">
    <citation type="journal article" date="2018" name="Sci. Data">
        <title>The draft genome sequence of cork oak.</title>
        <authorList>
            <person name="Ramos A.M."/>
            <person name="Usie A."/>
            <person name="Barbosa P."/>
            <person name="Barros P.M."/>
            <person name="Capote T."/>
            <person name="Chaves I."/>
            <person name="Simoes F."/>
            <person name="Abreu I."/>
            <person name="Carrasquinho I."/>
            <person name="Faro C."/>
            <person name="Guimaraes J.B."/>
            <person name="Mendonca D."/>
            <person name="Nobrega F."/>
            <person name="Rodrigues L."/>
            <person name="Saibo N.J.M."/>
            <person name="Varela M.C."/>
            <person name="Egas C."/>
            <person name="Matos J."/>
            <person name="Miguel C.M."/>
            <person name="Oliveira M.M."/>
            <person name="Ricardo C.P."/>
            <person name="Goncalves S."/>
        </authorList>
    </citation>
    <scope>NUCLEOTIDE SEQUENCE [LARGE SCALE GENOMIC DNA]</scope>
    <source>
        <strain evidence="8">cv. HL8</strain>
    </source>
</reference>
<evidence type="ECO:0000256" key="6">
    <source>
        <dbReference type="SAM" id="Phobius"/>
    </source>
</evidence>
<dbReference type="InterPro" id="IPR000109">
    <property type="entry name" value="POT_fam"/>
</dbReference>
<dbReference type="Proteomes" id="UP000237347">
    <property type="component" value="Unassembled WGS sequence"/>
</dbReference>
<feature type="transmembrane region" description="Helical" evidence="6">
    <location>
        <begin position="918"/>
        <end position="938"/>
    </location>
</feature>
<dbReference type="Gene3D" id="1.20.1250.20">
    <property type="entry name" value="MFS general substrate transporter like domains"/>
    <property type="match status" value="2"/>
</dbReference>
<feature type="transmembrane region" description="Helical" evidence="6">
    <location>
        <begin position="732"/>
        <end position="754"/>
    </location>
</feature>
<evidence type="ECO:0000256" key="1">
    <source>
        <dbReference type="ARBA" id="ARBA00004141"/>
    </source>
</evidence>
<dbReference type="InterPro" id="IPR036259">
    <property type="entry name" value="MFS_trans_sf"/>
</dbReference>
<feature type="transmembrane region" description="Helical" evidence="6">
    <location>
        <begin position="883"/>
        <end position="906"/>
    </location>
</feature>
<dbReference type="InterPro" id="IPR018456">
    <property type="entry name" value="PTR2_symporter_CS"/>
</dbReference>
<sequence length="1118" mass="122743">MEGIESKQFEGRLSALTTPNEKGGQASKESKRGGWITFPFIIGTLMGLSLVAGGWASNLIVYLITKYNVKSIAATKINNIALGCFSLFPVAGAIIADSFLGSFPVVLIFSFVSLLGMIMFTLTATIHSLRPAQCVIGSYTCETPSNLQHAVLYMTLGLASLGLGGTRFTIATMGDEQFDKPNDQGIFFNWYFFTLYVANAISFCVIVYIQDNVGWGLGFGICAIANAIAVALFVLGKQFYRQVKPKGSPFTSIARVMVAAIRKRKSVGISGNQDYYLGTTGVLKMEAGASTKSFRCLNCAALITESDKQMDGSYARSWKLCTVEEVEALKTIINQNYPNMVYRHFYNSLGSLTILQVLTMNRHLGPHFEIPAGSFTLFNLIATTVAIFFIDRLLIPIWRKITCQTLTPLQRIGIGNIINILALIASALIEIRRLHVVRTHSLIGQPNLVLPISALWLAVPLTIIGIGEGFIVPSTIALYCQEFPKSLRSTSTAMVSLLLAIGLFLSPAIMDLIDQITGWLPDDIYAGRLDNVYWILTVMGVLNFGYYLICAKLFKELYALTKPNEEGEQASNNESKQGGWITFPFITGTLMGLSLVAGGWASNLLVYLITEFNVKSITATKIYNIVLGCNFLFPVAGAIMADSFLGSFPVVAIFAFVSLLGMIMFTLTATIHSLRPQGCAVASYTCETPSNLQYGVLYMTLLVASLGLGGTRFTIATMGAGQFDKPSDQGTFFNWYFFSLYFASAISLTAIVYIQDNVSWGLGFGICIIANAISLVLFVLGKRFYRQVKPNGSPFTSIARVVVAAIRKRKKLETFGRQDYYYGFTGALKMEDNLPTKSFRFLNLAALKTEGDRQLNGLYARSWKLCTVEEVEDLKTLIRIIPLWSTGIFLGISIGNFSSLVTLQALTMDRHLGLHFKIPAGTFLLFNFLATVISILIVDRFLLPTWRNLARRTLTPLQRIGIGHIINIFGLMGAALIESRRLHVVRTHQLMGQPGLVVPMSALWLVVPLGIVGIGEGFHFPGSVGLYYQEFPNSLKSTSTAMVSLLLAIGLYLSPAITGLVEQITGWLPNNINDGRLDNVYWMLAVLGVVNFGYYLICAKMFKYQNVEDNNGPLGPAP</sequence>
<gene>
    <name evidence="7" type="primary">NPF2.7_1</name>
    <name evidence="7" type="ORF">CFP56_040448</name>
</gene>
<dbReference type="EMBL" id="PKMF04000788">
    <property type="protein sequence ID" value="KAK7819316.1"/>
    <property type="molecule type" value="Genomic_DNA"/>
</dbReference>
<feature type="transmembrane region" description="Helical" evidence="6">
    <location>
        <begin position="370"/>
        <end position="390"/>
    </location>
</feature>
<dbReference type="GO" id="GO:0022857">
    <property type="term" value="F:transmembrane transporter activity"/>
    <property type="evidence" value="ECO:0007669"/>
    <property type="project" value="InterPro"/>
</dbReference>
<name>A0AAW0IYG0_QUESU</name>
<dbReference type="PANTHER" id="PTHR11654">
    <property type="entry name" value="OLIGOPEPTIDE TRANSPORTER-RELATED"/>
    <property type="match status" value="1"/>
</dbReference>
<feature type="transmembrane region" description="Helical" evidence="6">
    <location>
        <begin position="648"/>
        <end position="672"/>
    </location>
</feature>
<feature type="transmembrane region" description="Helical" evidence="6">
    <location>
        <begin position="492"/>
        <end position="513"/>
    </location>
</feature>
<protein>
    <submittedName>
        <fullName evidence="7">Protein nrt1/ ptr family 2.7</fullName>
    </submittedName>
</protein>
<feature type="transmembrane region" description="Helical" evidence="6">
    <location>
        <begin position="190"/>
        <end position="209"/>
    </location>
</feature>
<feature type="transmembrane region" description="Helical" evidence="6">
    <location>
        <begin position="102"/>
        <end position="122"/>
    </location>
</feature>
<proteinExistence type="inferred from homology"/>
<feature type="transmembrane region" description="Helical" evidence="6">
    <location>
        <begin position="449"/>
        <end position="480"/>
    </location>
</feature>
<feature type="transmembrane region" description="Helical" evidence="6">
    <location>
        <begin position="533"/>
        <end position="554"/>
    </location>
</feature>
<accession>A0AAW0IYG0</accession>
<dbReference type="GO" id="GO:0006857">
    <property type="term" value="P:oligopeptide transport"/>
    <property type="evidence" value="ECO:0007669"/>
    <property type="project" value="InterPro"/>
</dbReference>
<comment type="caution">
    <text evidence="7">The sequence shown here is derived from an EMBL/GenBank/DDBJ whole genome shotgun (WGS) entry which is preliminary data.</text>
</comment>
<organism evidence="7 8">
    <name type="scientific">Quercus suber</name>
    <name type="common">Cork oak</name>
    <dbReference type="NCBI Taxonomy" id="58331"/>
    <lineage>
        <taxon>Eukaryota</taxon>
        <taxon>Viridiplantae</taxon>
        <taxon>Streptophyta</taxon>
        <taxon>Embryophyta</taxon>
        <taxon>Tracheophyta</taxon>
        <taxon>Spermatophyta</taxon>
        <taxon>Magnoliopsida</taxon>
        <taxon>eudicotyledons</taxon>
        <taxon>Gunneridae</taxon>
        <taxon>Pentapetalae</taxon>
        <taxon>rosids</taxon>
        <taxon>fabids</taxon>
        <taxon>Fagales</taxon>
        <taxon>Fagaceae</taxon>
        <taxon>Quercus</taxon>
    </lineage>
</organism>
<dbReference type="Pfam" id="PF00854">
    <property type="entry name" value="PTR2"/>
    <property type="match status" value="2"/>
</dbReference>
<evidence type="ECO:0000256" key="2">
    <source>
        <dbReference type="ARBA" id="ARBA00005982"/>
    </source>
</evidence>
<feature type="transmembrane region" description="Helical" evidence="6">
    <location>
        <begin position="760"/>
        <end position="780"/>
    </location>
</feature>
<feature type="transmembrane region" description="Helical" evidence="6">
    <location>
        <begin position="1041"/>
        <end position="1060"/>
    </location>
</feature>
<feature type="transmembrane region" description="Helical" evidence="6">
    <location>
        <begin position="411"/>
        <end position="429"/>
    </location>
</feature>
<dbReference type="AlphaFoldDB" id="A0AAW0IYG0"/>
<comment type="similarity">
    <text evidence="2">Belongs to the major facilitator superfamily. Proton-dependent oligopeptide transporter (POT/PTR) (TC 2.A.17) family.</text>
</comment>
<feature type="transmembrane region" description="Helical" evidence="6">
    <location>
        <begin position="959"/>
        <end position="977"/>
    </location>
</feature>
<feature type="transmembrane region" description="Helical" evidence="6">
    <location>
        <begin position="1080"/>
        <end position="1097"/>
    </location>
</feature>
<feature type="transmembrane region" description="Helical" evidence="6">
    <location>
        <begin position="580"/>
        <end position="602"/>
    </location>
</feature>
<feature type="transmembrane region" description="Helical" evidence="6">
    <location>
        <begin position="622"/>
        <end position="641"/>
    </location>
</feature>
<dbReference type="PROSITE" id="PS01022">
    <property type="entry name" value="PTR2_1"/>
    <property type="match status" value="2"/>
</dbReference>
<feature type="transmembrane region" description="Helical" evidence="6">
    <location>
        <begin position="215"/>
        <end position="236"/>
    </location>
</feature>
<evidence type="ECO:0000313" key="8">
    <source>
        <dbReference type="Proteomes" id="UP000237347"/>
    </source>
</evidence>
<keyword evidence="5 6" id="KW-0472">Membrane</keyword>
<feature type="transmembrane region" description="Helical" evidence="6">
    <location>
        <begin position="77"/>
        <end position="96"/>
    </location>
</feature>
<feature type="transmembrane region" description="Helical" evidence="6">
    <location>
        <begin position="997"/>
        <end position="1020"/>
    </location>
</feature>
<keyword evidence="3 6" id="KW-0812">Transmembrane</keyword>
<dbReference type="CDD" id="cd17416">
    <property type="entry name" value="MFS_NPF1_2"/>
    <property type="match status" value="1"/>
</dbReference>
<comment type="subcellular location">
    <subcellularLocation>
        <location evidence="1">Membrane</location>
        <topology evidence="1">Multi-pass membrane protein</topology>
    </subcellularLocation>
</comment>
<dbReference type="SUPFAM" id="SSF103473">
    <property type="entry name" value="MFS general substrate transporter"/>
    <property type="match status" value="2"/>
</dbReference>